<dbReference type="InterPro" id="IPR053084">
    <property type="entry name" value="AKAP"/>
</dbReference>
<reference evidence="2 3" key="1">
    <citation type="journal article" date="2023" name="Insect Mol. Biol.">
        <title>Genome sequencing provides insights into the evolution of gene families encoding plant cell wall-degrading enzymes in longhorned beetles.</title>
        <authorList>
            <person name="Shin N.R."/>
            <person name="Okamura Y."/>
            <person name="Kirsch R."/>
            <person name="Pauchet Y."/>
        </authorList>
    </citation>
    <scope>NUCLEOTIDE SEQUENCE [LARGE SCALE GENOMIC DNA]</scope>
    <source>
        <strain evidence="2">EAD_L_NR</strain>
    </source>
</reference>
<dbReference type="PANTHER" id="PTHR35075">
    <property type="entry name" value="A-KINASE ANCHOR PROTEIN 14"/>
    <property type="match status" value="1"/>
</dbReference>
<protein>
    <submittedName>
        <fullName evidence="2">Uncharacterized protein</fullName>
    </submittedName>
</protein>
<evidence type="ECO:0000313" key="3">
    <source>
        <dbReference type="Proteomes" id="UP001159042"/>
    </source>
</evidence>
<dbReference type="InterPro" id="IPR025663">
    <property type="entry name" value="AKAP_28"/>
</dbReference>
<dbReference type="GO" id="GO:0034237">
    <property type="term" value="F:protein kinase A regulatory subunit binding"/>
    <property type="evidence" value="ECO:0007669"/>
    <property type="project" value="TreeGrafter"/>
</dbReference>
<keyword evidence="3" id="KW-1185">Reference proteome</keyword>
<feature type="region of interest" description="Disordered" evidence="1">
    <location>
        <begin position="1"/>
        <end position="33"/>
    </location>
</feature>
<dbReference type="GO" id="GO:0005952">
    <property type="term" value="C:cAMP-dependent protein kinase complex"/>
    <property type="evidence" value="ECO:0007669"/>
    <property type="project" value="TreeGrafter"/>
</dbReference>
<organism evidence="2 3">
    <name type="scientific">Exocentrus adspersus</name>
    <dbReference type="NCBI Taxonomy" id="1586481"/>
    <lineage>
        <taxon>Eukaryota</taxon>
        <taxon>Metazoa</taxon>
        <taxon>Ecdysozoa</taxon>
        <taxon>Arthropoda</taxon>
        <taxon>Hexapoda</taxon>
        <taxon>Insecta</taxon>
        <taxon>Pterygota</taxon>
        <taxon>Neoptera</taxon>
        <taxon>Endopterygota</taxon>
        <taxon>Coleoptera</taxon>
        <taxon>Polyphaga</taxon>
        <taxon>Cucujiformia</taxon>
        <taxon>Chrysomeloidea</taxon>
        <taxon>Cerambycidae</taxon>
        <taxon>Lamiinae</taxon>
        <taxon>Acanthocinini</taxon>
        <taxon>Exocentrus</taxon>
    </lineage>
</organism>
<proteinExistence type="predicted"/>
<dbReference type="Pfam" id="PF14469">
    <property type="entry name" value="AKAP28"/>
    <property type="match status" value="1"/>
</dbReference>
<gene>
    <name evidence="2" type="ORF">NQ315_001534</name>
</gene>
<comment type="caution">
    <text evidence="2">The sequence shown here is derived from an EMBL/GenBank/DDBJ whole genome shotgun (WGS) entry which is preliminary data.</text>
</comment>
<sequence>MEEHDQPEWDSTNKLGSSSESEPKQKVSVGSLDSKHQIPVLPNLIKIDGTHLQVIESNSFYSKVTEDSGSVHVYHAVKSLHKLVQGEDDVQVQLENPSEVRGDDSYEAVPVSDEPSFFTATLKSLNEIQCRLLGDEAGHDNNLQVLKVEVDRHFESDSDDDSTLADEERTDKVNPVEFQGPVKSASLKAKHGTFPSSTPPQIITYKPGNITWPTINRFTKELGVKSIKRYIKRAFILAEAWMYNVVFLVAYSEKVSDYYLYEAKFCIPTSMYPVAQATVSVYFTVEVSRSVPGNVPVRVSFTLESLRRVMVPGEEEVNEGMLLQVLHTKLAVFKRLYF</sequence>
<accession>A0AAV8W9U8</accession>
<dbReference type="PANTHER" id="PTHR35075:SF1">
    <property type="entry name" value="A-KINASE ANCHOR PROTEIN 14"/>
    <property type="match status" value="1"/>
</dbReference>
<dbReference type="Proteomes" id="UP001159042">
    <property type="component" value="Unassembled WGS sequence"/>
</dbReference>
<dbReference type="EMBL" id="JANEYG010000005">
    <property type="protein sequence ID" value="KAJ8922986.1"/>
    <property type="molecule type" value="Genomic_DNA"/>
</dbReference>
<dbReference type="AlphaFoldDB" id="A0AAV8W9U8"/>
<evidence type="ECO:0000256" key="1">
    <source>
        <dbReference type="SAM" id="MobiDB-lite"/>
    </source>
</evidence>
<name>A0AAV8W9U8_9CUCU</name>
<feature type="compositionally biased region" description="Polar residues" evidence="1">
    <location>
        <begin position="9"/>
        <end position="20"/>
    </location>
</feature>
<evidence type="ECO:0000313" key="2">
    <source>
        <dbReference type="EMBL" id="KAJ8922986.1"/>
    </source>
</evidence>